<keyword evidence="1 3" id="KW-0597">Phosphoprotein</keyword>
<organism evidence="5 6">
    <name type="scientific">endosymbiont of Ridgeia piscesae</name>
    <dbReference type="NCBI Taxonomy" id="54398"/>
    <lineage>
        <taxon>Bacteria</taxon>
        <taxon>Pseudomonadati</taxon>
        <taxon>Pseudomonadota</taxon>
        <taxon>Gammaproteobacteria</taxon>
        <taxon>sulfur-oxidizing symbionts</taxon>
    </lineage>
</organism>
<sequence>MLFTLLQQKGHRVCIARDGQEALELLQAEQFHLAFVDLRMPRMDGFELTRRYRQLEPETEHLPILALTANAPEDVLQQCSNAARWAWMIFSTNRWSRSCWIG</sequence>
<dbReference type="GO" id="GO:0000160">
    <property type="term" value="P:phosphorelay signal transduction system"/>
    <property type="evidence" value="ECO:0007669"/>
    <property type="project" value="UniProtKB-KW"/>
</dbReference>
<dbReference type="PANTHER" id="PTHR45339">
    <property type="entry name" value="HYBRID SIGNAL TRANSDUCTION HISTIDINE KINASE J"/>
    <property type="match status" value="1"/>
</dbReference>
<evidence type="ECO:0000256" key="3">
    <source>
        <dbReference type="PROSITE-ProRule" id="PRU00169"/>
    </source>
</evidence>
<dbReference type="EMBL" id="LMXI01000266">
    <property type="protein sequence ID" value="KRT58855.1"/>
    <property type="molecule type" value="Genomic_DNA"/>
</dbReference>
<evidence type="ECO:0000313" key="6">
    <source>
        <dbReference type="Proteomes" id="UP000051276"/>
    </source>
</evidence>
<dbReference type="Gene3D" id="3.40.50.2300">
    <property type="match status" value="1"/>
</dbReference>
<protein>
    <submittedName>
        <fullName evidence="5">Response regulator receiver domain-containing protein</fullName>
    </submittedName>
</protein>
<evidence type="ECO:0000256" key="1">
    <source>
        <dbReference type="ARBA" id="ARBA00022553"/>
    </source>
</evidence>
<dbReference type="PANTHER" id="PTHR45339:SF1">
    <property type="entry name" value="HYBRID SIGNAL TRANSDUCTION HISTIDINE KINASE J"/>
    <property type="match status" value="1"/>
</dbReference>
<comment type="caution">
    <text evidence="5">The sequence shown here is derived from an EMBL/GenBank/DDBJ whole genome shotgun (WGS) entry which is preliminary data.</text>
</comment>
<evidence type="ECO:0000259" key="4">
    <source>
        <dbReference type="PROSITE" id="PS50110"/>
    </source>
</evidence>
<keyword evidence="2" id="KW-0902">Two-component regulatory system</keyword>
<reference evidence="5 6" key="1">
    <citation type="submission" date="2015-11" db="EMBL/GenBank/DDBJ databases">
        <title>The genome of Candidatus Endoriftia persephone in Ridgeia piscesae and population structure of the North Eastern Pacific vestimentiferan symbionts.</title>
        <authorList>
            <person name="Perez M."/>
            <person name="Juniper K.S."/>
        </authorList>
    </citation>
    <scope>NUCLEOTIDE SEQUENCE [LARGE SCALE GENOMIC DNA]</scope>
    <source>
        <strain evidence="5">Ind10</strain>
    </source>
</reference>
<dbReference type="AlphaFoldDB" id="A0A0T5Z7F7"/>
<dbReference type="STRING" id="54398.Ga0074115_10782"/>
<name>A0A0T5Z7F7_9GAMM</name>
<proteinExistence type="predicted"/>
<feature type="modified residue" description="4-aspartylphosphate" evidence="3">
    <location>
        <position position="37"/>
    </location>
</feature>
<gene>
    <name evidence="5" type="ORF">Ga0076813_14288</name>
</gene>
<dbReference type="Proteomes" id="UP000051276">
    <property type="component" value="Unassembled WGS sequence"/>
</dbReference>
<dbReference type="Pfam" id="PF00072">
    <property type="entry name" value="Response_reg"/>
    <property type="match status" value="1"/>
</dbReference>
<dbReference type="CDD" id="cd17546">
    <property type="entry name" value="REC_hyHK_CKI1_RcsC-like"/>
    <property type="match status" value="1"/>
</dbReference>
<evidence type="ECO:0000313" key="5">
    <source>
        <dbReference type="EMBL" id="KRT58855.1"/>
    </source>
</evidence>
<dbReference type="InterPro" id="IPR001789">
    <property type="entry name" value="Sig_transdc_resp-reg_receiver"/>
</dbReference>
<evidence type="ECO:0000256" key="2">
    <source>
        <dbReference type="ARBA" id="ARBA00023012"/>
    </source>
</evidence>
<accession>A0A0T5Z7F7</accession>
<dbReference type="InterPro" id="IPR011006">
    <property type="entry name" value="CheY-like_superfamily"/>
</dbReference>
<dbReference type="SUPFAM" id="SSF52172">
    <property type="entry name" value="CheY-like"/>
    <property type="match status" value="1"/>
</dbReference>
<feature type="domain" description="Response regulatory" evidence="4">
    <location>
        <begin position="1"/>
        <end position="102"/>
    </location>
</feature>
<dbReference type="PROSITE" id="PS50110">
    <property type="entry name" value="RESPONSE_REGULATORY"/>
    <property type="match status" value="1"/>
</dbReference>